<name>A0A0L0SA24_ALLM3</name>
<feature type="compositionally biased region" description="Basic and acidic residues" evidence="1">
    <location>
        <begin position="72"/>
        <end position="88"/>
    </location>
</feature>
<evidence type="ECO:0008006" key="4">
    <source>
        <dbReference type="Google" id="ProtNLM"/>
    </source>
</evidence>
<dbReference type="OrthoDB" id="2157641at2759"/>
<dbReference type="EMBL" id="GG745334">
    <property type="protein sequence ID" value="KNE59321.1"/>
    <property type="molecule type" value="Genomic_DNA"/>
</dbReference>
<gene>
    <name evidence="2" type="ORF">AMAG_18150</name>
</gene>
<evidence type="ECO:0000313" key="3">
    <source>
        <dbReference type="Proteomes" id="UP000054350"/>
    </source>
</evidence>
<accession>A0A0L0SA24</accession>
<protein>
    <recommendedName>
        <fullName evidence="4">PH domain-containing protein</fullName>
    </recommendedName>
</protein>
<reference evidence="2 3" key="1">
    <citation type="submission" date="2009-11" db="EMBL/GenBank/DDBJ databases">
        <title>Annotation of Allomyces macrogynus ATCC 38327.</title>
        <authorList>
            <consortium name="The Broad Institute Genome Sequencing Platform"/>
            <person name="Russ C."/>
            <person name="Cuomo C."/>
            <person name="Burger G."/>
            <person name="Gray M.W."/>
            <person name="Holland P.W.H."/>
            <person name="King N."/>
            <person name="Lang F.B.F."/>
            <person name="Roger A.J."/>
            <person name="Ruiz-Trillo I."/>
            <person name="Young S.K."/>
            <person name="Zeng Q."/>
            <person name="Gargeya S."/>
            <person name="Fitzgerald M."/>
            <person name="Haas B."/>
            <person name="Abouelleil A."/>
            <person name="Alvarado L."/>
            <person name="Arachchi H.M."/>
            <person name="Berlin A."/>
            <person name="Chapman S.B."/>
            <person name="Gearin G."/>
            <person name="Goldberg J."/>
            <person name="Griggs A."/>
            <person name="Gujja S."/>
            <person name="Hansen M."/>
            <person name="Heiman D."/>
            <person name="Howarth C."/>
            <person name="Larimer J."/>
            <person name="Lui A."/>
            <person name="MacDonald P.J.P."/>
            <person name="McCowen C."/>
            <person name="Montmayeur A."/>
            <person name="Murphy C."/>
            <person name="Neiman D."/>
            <person name="Pearson M."/>
            <person name="Priest M."/>
            <person name="Roberts A."/>
            <person name="Saif S."/>
            <person name="Shea T."/>
            <person name="Sisk P."/>
            <person name="Stolte C."/>
            <person name="Sykes S."/>
            <person name="Wortman J."/>
            <person name="Nusbaum C."/>
            <person name="Birren B."/>
        </authorList>
    </citation>
    <scope>NUCLEOTIDE SEQUENCE [LARGE SCALE GENOMIC DNA]</scope>
    <source>
        <strain evidence="2 3">ATCC 38327</strain>
    </source>
</reference>
<sequence>MALDGTATYYGLPYRSIATDSKAWIVTVTIKSGTVLEIQARDAENMNEWLRVLDVGPDKSLLATEGTAAGKARSEPEDGMHEGIEEVD</sequence>
<proteinExistence type="predicted"/>
<dbReference type="AlphaFoldDB" id="A0A0L0SA24"/>
<keyword evidence="3" id="KW-1185">Reference proteome</keyword>
<feature type="region of interest" description="Disordered" evidence="1">
    <location>
        <begin position="64"/>
        <end position="88"/>
    </location>
</feature>
<evidence type="ECO:0000256" key="1">
    <source>
        <dbReference type="SAM" id="MobiDB-lite"/>
    </source>
</evidence>
<evidence type="ECO:0000313" key="2">
    <source>
        <dbReference type="EMBL" id="KNE59321.1"/>
    </source>
</evidence>
<dbReference type="Proteomes" id="UP000054350">
    <property type="component" value="Unassembled WGS sequence"/>
</dbReference>
<organism evidence="2 3">
    <name type="scientific">Allomyces macrogynus (strain ATCC 38327)</name>
    <name type="common">Allomyces javanicus var. macrogynus</name>
    <dbReference type="NCBI Taxonomy" id="578462"/>
    <lineage>
        <taxon>Eukaryota</taxon>
        <taxon>Fungi</taxon>
        <taxon>Fungi incertae sedis</taxon>
        <taxon>Blastocladiomycota</taxon>
        <taxon>Blastocladiomycetes</taxon>
        <taxon>Blastocladiales</taxon>
        <taxon>Blastocladiaceae</taxon>
        <taxon>Allomyces</taxon>
    </lineage>
</organism>
<dbReference type="VEuPathDB" id="FungiDB:AMAG_18150"/>
<reference evidence="3" key="2">
    <citation type="submission" date="2009-11" db="EMBL/GenBank/DDBJ databases">
        <title>The Genome Sequence of Allomyces macrogynus strain ATCC 38327.</title>
        <authorList>
            <consortium name="The Broad Institute Genome Sequencing Platform"/>
            <person name="Russ C."/>
            <person name="Cuomo C."/>
            <person name="Shea T."/>
            <person name="Young S.K."/>
            <person name="Zeng Q."/>
            <person name="Koehrsen M."/>
            <person name="Haas B."/>
            <person name="Borodovsky M."/>
            <person name="Guigo R."/>
            <person name="Alvarado L."/>
            <person name="Berlin A."/>
            <person name="Borenstein D."/>
            <person name="Chen Z."/>
            <person name="Engels R."/>
            <person name="Freedman E."/>
            <person name="Gellesch M."/>
            <person name="Goldberg J."/>
            <person name="Griggs A."/>
            <person name="Gujja S."/>
            <person name="Heiman D."/>
            <person name="Hepburn T."/>
            <person name="Howarth C."/>
            <person name="Jen D."/>
            <person name="Larson L."/>
            <person name="Lewis B."/>
            <person name="Mehta T."/>
            <person name="Park D."/>
            <person name="Pearson M."/>
            <person name="Roberts A."/>
            <person name="Saif S."/>
            <person name="Shenoy N."/>
            <person name="Sisk P."/>
            <person name="Stolte C."/>
            <person name="Sykes S."/>
            <person name="Walk T."/>
            <person name="White J."/>
            <person name="Yandava C."/>
            <person name="Burger G."/>
            <person name="Gray M.W."/>
            <person name="Holland P.W.H."/>
            <person name="King N."/>
            <person name="Lang F.B.F."/>
            <person name="Roger A.J."/>
            <person name="Ruiz-Trillo I."/>
            <person name="Lander E."/>
            <person name="Nusbaum C."/>
        </authorList>
    </citation>
    <scope>NUCLEOTIDE SEQUENCE [LARGE SCALE GENOMIC DNA]</scope>
    <source>
        <strain evidence="3">ATCC 38327</strain>
    </source>
</reference>